<dbReference type="AlphaFoldDB" id="A0A7W8JZ72"/>
<keyword evidence="2" id="KW-1185">Reference proteome</keyword>
<evidence type="ECO:0000313" key="1">
    <source>
        <dbReference type="EMBL" id="MBB5364638.1"/>
    </source>
</evidence>
<dbReference type="Proteomes" id="UP000552709">
    <property type="component" value="Unassembled WGS sequence"/>
</dbReference>
<gene>
    <name evidence="1" type="ORF">HNQ08_003751</name>
</gene>
<reference evidence="1 2" key="1">
    <citation type="submission" date="2020-08" db="EMBL/GenBank/DDBJ databases">
        <title>Genomic Encyclopedia of Type Strains, Phase IV (KMG-IV): sequencing the most valuable type-strain genomes for metagenomic binning, comparative biology and taxonomic classification.</title>
        <authorList>
            <person name="Goeker M."/>
        </authorList>
    </citation>
    <scope>NUCLEOTIDE SEQUENCE [LARGE SCALE GENOMIC DNA]</scope>
    <source>
        <strain evidence="1 2">DSM 27939</strain>
    </source>
</reference>
<name>A0A7W8JZ72_9DEIO</name>
<organism evidence="1 2">
    <name type="scientific">Deinococcus humi</name>
    <dbReference type="NCBI Taxonomy" id="662880"/>
    <lineage>
        <taxon>Bacteria</taxon>
        <taxon>Thermotogati</taxon>
        <taxon>Deinococcota</taxon>
        <taxon>Deinococci</taxon>
        <taxon>Deinococcales</taxon>
        <taxon>Deinococcaceae</taxon>
        <taxon>Deinococcus</taxon>
    </lineage>
</organism>
<sequence length="59" mass="6972">MKTLSPQRWLVVRVWLEPDMGLGVWRASVRRDDQYLYFACPRALITYLSTAVQLQDRTT</sequence>
<evidence type="ECO:0000313" key="2">
    <source>
        <dbReference type="Proteomes" id="UP000552709"/>
    </source>
</evidence>
<dbReference type="RefSeq" id="WP_184135278.1">
    <property type="nucleotide sequence ID" value="NZ_JACHFL010000011.1"/>
</dbReference>
<proteinExistence type="predicted"/>
<accession>A0A7W8JZ72</accession>
<dbReference type="EMBL" id="JACHFL010000011">
    <property type="protein sequence ID" value="MBB5364638.1"/>
    <property type="molecule type" value="Genomic_DNA"/>
</dbReference>
<comment type="caution">
    <text evidence="1">The sequence shown here is derived from an EMBL/GenBank/DDBJ whole genome shotgun (WGS) entry which is preliminary data.</text>
</comment>
<protein>
    <submittedName>
        <fullName evidence="1">Uncharacterized protein</fullName>
    </submittedName>
</protein>